<dbReference type="PROSITE" id="PS00107">
    <property type="entry name" value="PROTEIN_KINASE_ATP"/>
    <property type="match status" value="1"/>
</dbReference>
<evidence type="ECO:0000256" key="2">
    <source>
        <dbReference type="ARBA" id="ARBA00022679"/>
    </source>
</evidence>
<dbReference type="Gene3D" id="1.10.510.10">
    <property type="entry name" value="Transferase(Phosphotransferase) domain 1"/>
    <property type="match status" value="1"/>
</dbReference>
<keyword evidence="5 6" id="KW-0067">ATP-binding</keyword>
<dbReference type="EMBL" id="MCGO01000033">
    <property type="protein sequence ID" value="ORY41093.1"/>
    <property type="molecule type" value="Genomic_DNA"/>
</dbReference>
<evidence type="ECO:0000256" key="3">
    <source>
        <dbReference type="ARBA" id="ARBA00022741"/>
    </source>
</evidence>
<evidence type="ECO:0000256" key="1">
    <source>
        <dbReference type="ARBA" id="ARBA00006529"/>
    </source>
</evidence>
<dbReference type="SUPFAM" id="SSF56112">
    <property type="entry name" value="Protein kinase-like (PK-like)"/>
    <property type="match status" value="1"/>
</dbReference>
<evidence type="ECO:0000256" key="5">
    <source>
        <dbReference type="ARBA" id="ARBA00022840"/>
    </source>
</evidence>
<comment type="caution">
    <text evidence="9">The sequence shown here is derived from an EMBL/GenBank/DDBJ whole genome shotgun (WGS) entry which is preliminary data.</text>
</comment>
<dbReference type="CDD" id="cd06606">
    <property type="entry name" value="STKc_MAPKKK"/>
    <property type="match status" value="1"/>
</dbReference>
<dbReference type="AlphaFoldDB" id="A0A1Y2C222"/>
<dbReference type="SMART" id="SM00220">
    <property type="entry name" value="S_TKc"/>
    <property type="match status" value="1"/>
</dbReference>
<evidence type="ECO:0000256" key="6">
    <source>
        <dbReference type="PROSITE-ProRule" id="PRU10141"/>
    </source>
</evidence>
<dbReference type="Pfam" id="PF00069">
    <property type="entry name" value="Pkinase"/>
    <property type="match status" value="1"/>
</dbReference>
<evidence type="ECO:0000313" key="9">
    <source>
        <dbReference type="EMBL" id="ORY41093.1"/>
    </source>
</evidence>
<evidence type="ECO:0000256" key="4">
    <source>
        <dbReference type="ARBA" id="ARBA00022777"/>
    </source>
</evidence>
<dbReference type="PROSITE" id="PS00108">
    <property type="entry name" value="PROTEIN_KINASE_ST"/>
    <property type="match status" value="1"/>
</dbReference>
<dbReference type="GO" id="GO:0005524">
    <property type="term" value="F:ATP binding"/>
    <property type="evidence" value="ECO:0007669"/>
    <property type="project" value="UniProtKB-UniRule"/>
</dbReference>
<keyword evidence="3 6" id="KW-0547">Nucleotide-binding</keyword>
<keyword evidence="7" id="KW-0723">Serine/threonine-protein kinase</keyword>
<evidence type="ECO:0000256" key="7">
    <source>
        <dbReference type="RuleBase" id="RU000304"/>
    </source>
</evidence>
<keyword evidence="10" id="KW-1185">Reference proteome</keyword>
<feature type="domain" description="Protein kinase" evidence="8">
    <location>
        <begin position="29"/>
        <end position="298"/>
    </location>
</feature>
<dbReference type="InterPro" id="IPR000719">
    <property type="entry name" value="Prot_kinase_dom"/>
</dbReference>
<dbReference type="FunFam" id="3.30.200.20:FF:000387">
    <property type="entry name" value="Serine/threonine-protein kinase STE11"/>
    <property type="match status" value="1"/>
</dbReference>
<sequence>MPSLTITSDSPSIFTDDDISPPKRRSIRWLKGDMIGKGSFGRVYYGVNLNTQEVMAVKQIDVIPVSRYRNKAEAGVNRQKMIESLRSEILLLNELQHENVVRYSGFDIDQTLVSVFLEYVSGGSVASMIARFGSFEEPLAQMILHQVLHGLEYLHDRSIIHRDIKGSNILVNMDGTVKISDFGISKKNELNMAYQLNSKMEFAGSVFWMAPEMSQNSGYSAKIDIWALGCVALEMLSGKYPWSGKGHMQVMWELKQGNTPPIPSGLSREAMVFLAHSFKIDPEERPTAAQLYELSSFVQIDPYEFEFEQWWEEKEQLAKLQDTTSSIYSD</sequence>
<name>A0A1Y2C222_9FUNG</name>
<dbReference type="OrthoDB" id="266718at2759"/>
<dbReference type="STRING" id="329046.A0A1Y2C222"/>
<dbReference type="PANTHER" id="PTHR48016:SF48">
    <property type="entry name" value="SERINE_THREONINE-PROTEIN KINASE BCK1_SLK1_SSP31"/>
    <property type="match status" value="1"/>
</dbReference>
<protein>
    <submittedName>
        <fullName evidence="9">Kinase-like protein</fullName>
    </submittedName>
</protein>
<organism evidence="9 10">
    <name type="scientific">Rhizoclosmatium globosum</name>
    <dbReference type="NCBI Taxonomy" id="329046"/>
    <lineage>
        <taxon>Eukaryota</taxon>
        <taxon>Fungi</taxon>
        <taxon>Fungi incertae sedis</taxon>
        <taxon>Chytridiomycota</taxon>
        <taxon>Chytridiomycota incertae sedis</taxon>
        <taxon>Chytridiomycetes</taxon>
        <taxon>Chytridiales</taxon>
        <taxon>Chytriomycetaceae</taxon>
        <taxon>Rhizoclosmatium</taxon>
    </lineage>
</organism>
<proteinExistence type="inferred from homology"/>
<dbReference type="InterPro" id="IPR017441">
    <property type="entry name" value="Protein_kinase_ATP_BS"/>
</dbReference>
<evidence type="ECO:0000259" key="8">
    <source>
        <dbReference type="PROSITE" id="PS50011"/>
    </source>
</evidence>
<feature type="binding site" evidence="6">
    <location>
        <position position="58"/>
    </location>
    <ligand>
        <name>ATP</name>
        <dbReference type="ChEBI" id="CHEBI:30616"/>
    </ligand>
</feature>
<keyword evidence="2" id="KW-0808">Transferase</keyword>
<dbReference type="InterPro" id="IPR011009">
    <property type="entry name" value="Kinase-like_dom_sf"/>
</dbReference>
<dbReference type="PANTHER" id="PTHR48016">
    <property type="entry name" value="MAP KINASE KINASE KINASE SSK2-RELATED-RELATED"/>
    <property type="match status" value="1"/>
</dbReference>
<gene>
    <name evidence="9" type="ORF">BCR33DRAFT_661465</name>
</gene>
<dbReference type="Proteomes" id="UP000193642">
    <property type="component" value="Unassembled WGS sequence"/>
</dbReference>
<dbReference type="GO" id="GO:0004709">
    <property type="term" value="F:MAP kinase kinase kinase activity"/>
    <property type="evidence" value="ECO:0007669"/>
    <property type="project" value="UniProtKB-ARBA"/>
</dbReference>
<dbReference type="Gene3D" id="3.30.200.20">
    <property type="entry name" value="Phosphorylase Kinase, domain 1"/>
    <property type="match status" value="1"/>
</dbReference>
<accession>A0A1Y2C222</accession>
<comment type="similarity">
    <text evidence="1">Belongs to the protein kinase superfamily. STE Ser/Thr protein kinase family. MAP kinase kinase kinase subfamily.</text>
</comment>
<keyword evidence="4 9" id="KW-0418">Kinase</keyword>
<reference evidence="9 10" key="1">
    <citation type="submission" date="2016-07" db="EMBL/GenBank/DDBJ databases">
        <title>Pervasive Adenine N6-methylation of Active Genes in Fungi.</title>
        <authorList>
            <consortium name="DOE Joint Genome Institute"/>
            <person name="Mondo S.J."/>
            <person name="Dannebaum R.O."/>
            <person name="Kuo R.C."/>
            <person name="Labutti K."/>
            <person name="Haridas S."/>
            <person name="Kuo A."/>
            <person name="Salamov A."/>
            <person name="Ahrendt S.R."/>
            <person name="Lipzen A."/>
            <person name="Sullivan W."/>
            <person name="Andreopoulos W.B."/>
            <person name="Clum A."/>
            <person name="Lindquist E."/>
            <person name="Daum C."/>
            <person name="Ramamoorthy G.K."/>
            <person name="Gryganskyi A."/>
            <person name="Culley D."/>
            <person name="Magnuson J.K."/>
            <person name="James T.Y."/>
            <person name="O'Malley M.A."/>
            <person name="Stajich J.E."/>
            <person name="Spatafora J.W."/>
            <person name="Visel A."/>
            <person name="Grigoriev I.V."/>
        </authorList>
    </citation>
    <scope>NUCLEOTIDE SEQUENCE [LARGE SCALE GENOMIC DNA]</scope>
    <source>
        <strain evidence="9 10">JEL800</strain>
    </source>
</reference>
<dbReference type="InterPro" id="IPR008271">
    <property type="entry name" value="Ser/Thr_kinase_AS"/>
</dbReference>
<dbReference type="InterPro" id="IPR050538">
    <property type="entry name" value="MAP_kinase_kinase_kinase"/>
</dbReference>
<dbReference type="PROSITE" id="PS50011">
    <property type="entry name" value="PROTEIN_KINASE_DOM"/>
    <property type="match status" value="1"/>
</dbReference>
<evidence type="ECO:0000313" key="10">
    <source>
        <dbReference type="Proteomes" id="UP000193642"/>
    </source>
</evidence>